<feature type="region of interest" description="Disordered" evidence="5">
    <location>
        <begin position="318"/>
        <end position="503"/>
    </location>
</feature>
<dbReference type="SUPFAM" id="SSF48403">
    <property type="entry name" value="Ankyrin repeat"/>
    <property type="match status" value="1"/>
</dbReference>
<dbReference type="PANTHER" id="PTHR14491:SF7">
    <property type="entry name" value="SOSONDOWAH, ISOFORM G"/>
    <property type="match status" value="1"/>
</dbReference>
<dbReference type="Proteomes" id="UP001497623">
    <property type="component" value="Unassembled WGS sequence"/>
</dbReference>
<comment type="caution">
    <text evidence="7">The sequence shown here is derived from an EMBL/GenBank/DDBJ whole genome shotgun (WGS) entry which is preliminary data.</text>
</comment>
<keyword evidence="1" id="KW-0677">Repeat</keyword>
<dbReference type="InterPro" id="IPR058889">
    <property type="entry name" value="WHD_SOWAHA-C"/>
</dbReference>
<dbReference type="PROSITE" id="PS50088">
    <property type="entry name" value="ANK_REPEAT"/>
    <property type="match status" value="1"/>
</dbReference>
<protein>
    <recommendedName>
        <fullName evidence="6">SOWAHA-C winged helix-turn-helix domain-containing protein</fullName>
    </recommendedName>
</protein>
<organism evidence="7 8">
    <name type="scientific">Meganyctiphanes norvegica</name>
    <name type="common">Northern krill</name>
    <name type="synonym">Thysanopoda norvegica</name>
    <dbReference type="NCBI Taxonomy" id="48144"/>
    <lineage>
        <taxon>Eukaryota</taxon>
        <taxon>Metazoa</taxon>
        <taxon>Ecdysozoa</taxon>
        <taxon>Arthropoda</taxon>
        <taxon>Crustacea</taxon>
        <taxon>Multicrustacea</taxon>
        <taxon>Malacostraca</taxon>
        <taxon>Eumalacostraca</taxon>
        <taxon>Eucarida</taxon>
        <taxon>Euphausiacea</taxon>
        <taxon>Euphausiidae</taxon>
        <taxon>Meganyctiphanes</taxon>
    </lineage>
</organism>
<dbReference type="Pfam" id="PF25877">
    <property type="entry name" value="WHD_SOWAH"/>
    <property type="match status" value="1"/>
</dbReference>
<feature type="compositionally biased region" description="Polar residues" evidence="5">
    <location>
        <begin position="90"/>
        <end position="111"/>
    </location>
</feature>
<evidence type="ECO:0000313" key="8">
    <source>
        <dbReference type="Proteomes" id="UP001497623"/>
    </source>
</evidence>
<dbReference type="InterPro" id="IPR036770">
    <property type="entry name" value="Ankyrin_rpt-contain_sf"/>
</dbReference>
<dbReference type="Gene3D" id="1.25.40.20">
    <property type="entry name" value="Ankyrin repeat-containing domain"/>
    <property type="match status" value="1"/>
</dbReference>
<feature type="repeat" description="ANK" evidence="4">
    <location>
        <begin position="578"/>
        <end position="610"/>
    </location>
</feature>
<gene>
    <name evidence="7" type="ORF">MNOR_LOCUS9173</name>
</gene>
<evidence type="ECO:0000313" key="7">
    <source>
        <dbReference type="EMBL" id="CAL4073599.1"/>
    </source>
</evidence>
<dbReference type="PANTHER" id="PTHR14491">
    <property type="entry name" value="SOSONDOWAH, ISOFORM G"/>
    <property type="match status" value="1"/>
</dbReference>
<feature type="compositionally biased region" description="Polar residues" evidence="5">
    <location>
        <begin position="226"/>
        <end position="241"/>
    </location>
</feature>
<evidence type="ECO:0000256" key="3">
    <source>
        <dbReference type="ARBA" id="ARBA00038122"/>
    </source>
</evidence>
<dbReference type="AlphaFoldDB" id="A0AAV2Q8K9"/>
<evidence type="ECO:0000256" key="1">
    <source>
        <dbReference type="ARBA" id="ARBA00022737"/>
    </source>
</evidence>
<feature type="compositionally biased region" description="Low complexity" evidence="5">
    <location>
        <begin position="349"/>
        <end position="369"/>
    </location>
</feature>
<dbReference type="SMART" id="SM00248">
    <property type="entry name" value="ANK"/>
    <property type="match status" value="1"/>
</dbReference>
<proteinExistence type="inferred from homology"/>
<dbReference type="InterPro" id="IPR002110">
    <property type="entry name" value="Ankyrin_rpt"/>
</dbReference>
<feature type="compositionally biased region" description="Polar residues" evidence="5">
    <location>
        <begin position="377"/>
        <end position="396"/>
    </location>
</feature>
<feature type="domain" description="SOWAHA-C winged helix-turn-helix" evidence="6">
    <location>
        <begin position="9"/>
        <end position="82"/>
    </location>
</feature>
<feature type="compositionally biased region" description="Pro residues" evidence="5">
    <location>
        <begin position="134"/>
        <end position="150"/>
    </location>
</feature>
<feature type="region of interest" description="Disordered" evidence="5">
    <location>
        <begin position="90"/>
        <end position="303"/>
    </location>
</feature>
<feature type="compositionally biased region" description="Polar residues" evidence="5">
    <location>
        <begin position="152"/>
        <end position="167"/>
    </location>
</feature>
<keyword evidence="2 4" id="KW-0040">ANK repeat</keyword>
<comment type="similarity">
    <text evidence="3">Belongs to the SOWAH family.</text>
</comment>
<feature type="compositionally biased region" description="Pro residues" evidence="5">
    <location>
        <begin position="201"/>
        <end position="210"/>
    </location>
</feature>
<evidence type="ECO:0000256" key="2">
    <source>
        <dbReference type="ARBA" id="ARBA00023043"/>
    </source>
</evidence>
<feature type="non-terminal residue" evidence="7">
    <location>
        <position position="642"/>
    </location>
</feature>
<evidence type="ECO:0000256" key="4">
    <source>
        <dbReference type="PROSITE-ProRule" id="PRU00023"/>
    </source>
</evidence>
<feature type="compositionally biased region" description="Basic and acidic residues" evidence="5">
    <location>
        <begin position="445"/>
        <end position="457"/>
    </location>
</feature>
<evidence type="ECO:0000259" key="6">
    <source>
        <dbReference type="Pfam" id="PF25877"/>
    </source>
</evidence>
<feature type="compositionally biased region" description="Polar residues" evidence="5">
    <location>
        <begin position="328"/>
        <end position="340"/>
    </location>
</feature>
<sequence>TIMAAPVEEFTLESVRDFMISRGGRVTNHELVKHFKVFLTDPTSKEIARNKFKQYVNTLANITQEGGEKFLLLKRKFRVGTHLSESEILSPTHSPFASQSSTPGSVGSYGSPQHLGPFSPGSITPTHSPTTAPTVPPLYRAPPPYRPPPTVNSSFQGPDDSSYNNNKARYDAPPPPLPNRDPRNNPAAWLRQGGGAFLPKAEPPVYPAPPQDQYGRRGSGFEEQQPPYSSTVGSGGNTPNYPSRGYDEAPVFPKGGNNRGYDEAPSFPPGGTGRNYDDSAVSYSGRGYDEPADLGIPPAPQMMRSASSVSSLNTSVSGLPIYPPIIDSSASSGYDSNYNPISAPAITPLSASRPKSLSLSSSNSEMFDSGMTHEDVSMSTPHSADTYDSTGSTPSSDEPPPPVPPRRRLSDKENERPSPLGEENNESPGSGTPVSDGLANSRENLASKEQDEDERKASVSVKDVTQRFNRMASESQLATPNGRNGNKSNRNSRADRDDDDAASIHSYGLDGQDWRVAAAKSDFNEMLRLLKIHPTIARYKVSPTRHTKLYWGKSQGRISLNTTRSGSEPGEAAAKSRVGYSPLHIAAMYNRTEVFNLLVHYGADLNMRDYSGKKPRQYNTTVNTVSNDTQKRIIQRRNSGTW</sequence>
<dbReference type="EMBL" id="CAXKWB010004375">
    <property type="protein sequence ID" value="CAL4073599.1"/>
    <property type="molecule type" value="Genomic_DNA"/>
</dbReference>
<dbReference type="PROSITE" id="PS50297">
    <property type="entry name" value="ANK_REP_REGION"/>
    <property type="match status" value="1"/>
</dbReference>
<dbReference type="Pfam" id="PF00023">
    <property type="entry name" value="Ank"/>
    <property type="match status" value="1"/>
</dbReference>
<feature type="non-terminal residue" evidence="7">
    <location>
        <position position="1"/>
    </location>
</feature>
<keyword evidence="8" id="KW-1185">Reference proteome</keyword>
<feature type="compositionally biased region" description="Polar residues" evidence="5">
    <location>
        <begin position="466"/>
        <end position="479"/>
    </location>
</feature>
<reference evidence="7 8" key="1">
    <citation type="submission" date="2024-05" db="EMBL/GenBank/DDBJ databases">
        <authorList>
            <person name="Wallberg A."/>
        </authorList>
    </citation>
    <scope>NUCLEOTIDE SEQUENCE [LARGE SCALE GENOMIC DNA]</scope>
</reference>
<feature type="compositionally biased region" description="Polar residues" evidence="5">
    <location>
        <begin position="121"/>
        <end position="131"/>
    </location>
</feature>
<name>A0AAV2Q8K9_MEGNR</name>
<feature type="compositionally biased region" description="Low complexity" evidence="5">
    <location>
        <begin position="481"/>
        <end position="491"/>
    </location>
</feature>
<evidence type="ECO:0000256" key="5">
    <source>
        <dbReference type="SAM" id="MobiDB-lite"/>
    </source>
</evidence>
<accession>A0AAV2Q8K9</accession>